<sequence length="113" mass="12082">MIDALNRNLVTSPVTYAVRAAIAAQSHEALSNLIESSVPGSTLTIWCSSNTDKTDVNLLKELIHKIGSDKIYLDLPPDMMIALAYPTGNEADINKSPLLSAALLALGSSFLVR</sequence>
<dbReference type="Proteomes" id="UP001461498">
    <property type="component" value="Unassembled WGS sequence"/>
</dbReference>
<organism evidence="3 4">
    <name type="scientific">Rhynocoris fuscipes</name>
    <dbReference type="NCBI Taxonomy" id="488301"/>
    <lineage>
        <taxon>Eukaryota</taxon>
        <taxon>Metazoa</taxon>
        <taxon>Ecdysozoa</taxon>
        <taxon>Arthropoda</taxon>
        <taxon>Hexapoda</taxon>
        <taxon>Insecta</taxon>
        <taxon>Pterygota</taxon>
        <taxon>Neoptera</taxon>
        <taxon>Paraneoptera</taxon>
        <taxon>Hemiptera</taxon>
        <taxon>Heteroptera</taxon>
        <taxon>Panheteroptera</taxon>
        <taxon>Cimicomorpha</taxon>
        <taxon>Reduviidae</taxon>
        <taxon>Harpactorinae</taxon>
        <taxon>Harpactorini</taxon>
        <taxon>Rhynocoris</taxon>
    </lineage>
</organism>
<comment type="similarity">
    <text evidence="1">Belongs to the menorin family.</text>
</comment>
<feature type="domain" description="Menorin-like" evidence="2">
    <location>
        <begin position="1"/>
        <end position="79"/>
    </location>
</feature>
<reference evidence="3 4" key="1">
    <citation type="submission" date="2022-12" db="EMBL/GenBank/DDBJ databases">
        <title>Chromosome-level genome assembly of true bugs.</title>
        <authorList>
            <person name="Ma L."/>
            <person name="Li H."/>
        </authorList>
    </citation>
    <scope>NUCLEOTIDE SEQUENCE [LARGE SCALE GENOMIC DNA]</scope>
    <source>
        <strain evidence="3">Lab_2022b</strain>
    </source>
</reference>
<evidence type="ECO:0000256" key="1">
    <source>
        <dbReference type="ARBA" id="ARBA00044953"/>
    </source>
</evidence>
<evidence type="ECO:0000313" key="3">
    <source>
        <dbReference type="EMBL" id="KAK9507972.1"/>
    </source>
</evidence>
<evidence type="ECO:0000313" key="4">
    <source>
        <dbReference type="Proteomes" id="UP001461498"/>
    </source>
</evidence>
<keyword evidence="4" id="KW-1185">Reference proteome</keyword>
<dbReference type="InterPro" id="IPR019356">
    <property type="entry name" value="Menorin_dom"/>
</dbReference>
<dbReference type="GO" id="GO:0005615">
    <property type="term" value="C:extracellular space"/>
    <property type="evidence" value="ECO:0007669"/>
    <property type="project" value="TreeGrafter"/>
</dbReference>
<dbReference type="PANTHER" id="PTHR21184">
    <property type="entry name" value="MENORIN (DENDRITIC BRANCHING PROTEIN)"/>
    <property type="match status" value="1"/>
</dbReference>
<gene>
    <name evidence="3" type="ORF">O3M35_007727</name>
</gene>
<dbReference type="PANTHER" id="PTHR21184:SF6">
    <property type="entry name" value="CONSERVED PLASMA MEMBRANE PROTEIN"/>
    <property type="match status" value="1"/>
</dbReference>
<dbReference type="EMBL" id="JAPXFL010000004">
    <property type="protein sequence ID" value="KAK9507972.1"/>
    <property type="molecule type" value="Genomic_DNA"/>
</dbReference>
<dbReference type="Pfam" id="PF10223">
    <property type="entry name" value="Menorin_N"/>
    <property type="match status" value="1"/>
</dbReference>
<accession>A0AAW1DG46</accession>
<evidence type="ECO:0000259" key="2">
    <source>
        <dbReference type="Pfam" id="PF10223"/>
    </source>
</evidence>
<comment type="caution">
    <text evidence="3">The sequence shown here is derived from an EMBL/GenBank/DDBJ whole genome shotgun (WGS) entry which is preliminary data.</text>
</comment>
<dbReference type="AlphaFoldDB" id="A0AAW1DG46"/>
<name>A0AAW1DG46_9HEMI</name>
<proteinExistence type="inferred from homology"/>
<protein>
    <recommendedName>
        <fullName evidence="2">Menorin-like domain-containing protein</fullName>
    </recommendedName>
</protein>